<evidence type="ECO:0000256" key="2">
    <source>
        <dbReference type="ARBA" id="ARBA00022723"/>
    </source>
</evidence>
<keyword evidence="3" id="KW-0805">Transcription regulation</keyword>
<dbReference type="GeneID" id="70134735"/>
<name>A0A9P9A1W5_9PEZI</name>
<dbReference type="PANTHER" id="PTHR47540">
    <property type="entry name" value="THIAMINE REPRESSIBLE GENES REGULATORY PROTEIN THI5"/>
    <property type="match status" value="1"/>
</dbReference>
<dbReference type="InterPro" id="IPR001138">
    <property type="entry name" value="Zn2Cys6_DnaBD"/>
</dbReference>
<evidence type="ECO:0000256" key="7">
    <source>
        <dbReference type="SAM" id="MobiDB-lite"/>
    </source>
</evidence>
<dbReference type="GO" id="GO:0006351">
    <property type="term" value="P:DNA-templated transcription"/>
    <property type="evidence" value="ECO:0007669"/>
    <property type="project" value="InterPro"/>
</dbReference>
<comment type="subcellular location">
    <subcellularLocation>
        <location evidence="1">Nucleus</location>
    </subcellularLocation>
</comment>
<protein>
    <recommendedName>
        <fullName evidence="8">Zn(2)-C6 fungal-type domain-containing protein</fullName>
    </recommendedName>
</protein>
<keyword evidence="6" id="KW-0539">Nucleus</keyword>
<evidence type="ECO:0000256" key="6">
    <source>
        <dbReference type="ARBA" id="ARBA00023242"/>
    </source>
</evidence>
<dbReference type="CDD" id="cd00067">
    <property type="entry name" value="GAL4"/>
    <property type="match status" value="1"/>
</dbReference>
<keyword evidence="4" id="KW-0238">DNA-binding</keyword>
<dbReference type="Pfam" id="PF04082">
    <property type="entry name" value="Fungal_trans"/>
    <property type="match status" value="1"/>
</dbReference>
<organism evidence="9 10">
    <name type="scientific">Truncatella angustata</name>
    <dbReference type="NCBI Taxonomy" id="152316"/>
    <lineage>
        <taxon>Eukaryota</taxon>
        <taxon>Fungi</taxon>
        <taxon>Dikarya</taxon>
        <taxon>Ascomycota</taxon>
        <taxon>Pezizomycotina</taxon>
        <taxon>Sordariomycetes</taxon>
        <taxon>Xylariomycetidae</taxon>
        <taxon>Amphisphaeriales</taxon>
        <taxon>Sporocadaceae</taxon>
        <taxon>Truncatella</taxon>
    </lineage>
</organism>
<feature type="region of interest" description="Disordered" evidence="7">
    <location>
        <begin position="92"/>
        <end position="141"/>
    </location>
</feature>
<dbReference type="GO" id="GO:0000981">
    <property type="term" value="F:DNA-binding transcription factor activity, RNA polymerase II-specific"/>
    <property type="evidence" value="ECO:0007669"/>
    <property type="project" value="InterPro"/>
</dbReference>
<comment type="caution">
    <text evidence="9">The sequence shown here is derived from an EMBL/GenBank/DDBJ whole genome shotgun (WGS) entry which is preliminary data.</text>
</comment>
<dbReference type="SUPFAM" id="SSF57701">
    <property type="entry name" value="Zn2/Cys6 DNA-binding domain"/>
    <property type="match status" value="1"/>
</dbReference>
<keyword evidence="5" id="KW-0804">Transcription</keyword>
<accession>A0A9P9A1W5</accession>
<evidence type="ECO:0000259" key="8">
    <source>
        <dbReference type="PROSITE" id="PS50048"/>
    </source>
</evidence>
<dbReference type="AlphaFoldDB" id="A0A9P9A1W5"/>
<feature type="compositionally biased region" description="Polar residues" evidence="7">
    <location>
        <begin position="130"/>
        <end position="141"/>
    </location>
</feature>
<dbReference type="InterPro" id="IPR007219">
    <property type="entry name" value="XnlR_reg_dom"/>
</dbReference>
<dbReference type="SMART" id="SM00906">
    <property type="entry name" value="Fungal_trans"/>
    <property type="match status" value="1"/>
</dbReference>
<dbReference type="CDD" id="cd12148">
    <property type="entry name" value="fungal_TF_MHR"/>
    <property type="match status" value="1"/>
</dbReference>
<evidence type="ECO:0000313" key="9">
    <source>
        <dbReference type="EMBL" id="KAH6658519.1"/>
    </source>
</evidence>
<dbReference type="GO" id="GO:0005634">
    <property type="term" value="C:nucleus"/>
    <property type="evidence" value="ECO:0007669"/>
    <property type="project" value="UniProtKB-SubCell"/>
</dbReference>
<dbReference type="InterPro" id="IPR036864">
    <property type="entry name" value="Zn2-C6_fun-type_DNA-bd_sf"/>
</dbReference>
<evidence type="ECO:0000256" key="4">
    <source>
        <dbReference type="ARBA" id="ARBA00023125"/>
    </source>
</evidence>
<dbReference type="GO" id="GO:0008270">
    <property type="term" value="F:zinc ion binding"/>
    <property type="evidence" value="ECO:0007669"/>
    <property type="project" value="InterPro"/>
</dbReference>
<gene>
    <name evidence="9" type="ORF">BKA67DRAFT_644334</name>
</gene>
<dbReference type="PROSITE" id="PS00463">
    <property type="entry name" value="ZN2_CY6_FUNGAL_1"/>
    <property type="match status" value="1"/>
</dbReference>
<keyword evidence="2" id="KW-0479">Metal-binding</keyword>
<evidence type="ECO:0000313" key="10">
    <source>
        <dbReference type="Proteomes" id="UP000758603"/>
    </source>
</evidence>
<evidence type="ECO:0000256" key="3">
    <source>
        <dbReference type="ARBA" id="ARBA00023015"/>
    </source>
</evidence>
<dbReference type="PROSITE" id="PS50048">
    <property type="entry name" value="ZN2_CY6_FUNGAL_2"/>
    <property type="match status" value="1"/>
</dbReference>
<dbReference type="GO" id="GO:0045944">
    <property type="term" value="P:positive regulation of transcription by RNA polymerase II"/>
    <property type="evidence" value="ECO:0007669"/>
    <property type="project" value="TreeGrafter"/>
</dbReference>
<proteinExistence type="predicted"/>
<evidence type="ECO:0000256" key="1">
    <source>
        <dbReference type="ARBA" id="ARBA00004123"/>
    </source>
</evidence>
<dbReference type="OrthoDB" id="3266505at2759"/>
<dbReference type="RefSeq" id="XP_045962753.1">
    <property type="nucleotide sequence ID" value="XM_046105844.1"/>
</dbReference>
<dbReference type="EMBL" id="JAGPXC010000002">
    <property type="protein sequence ID" value="KAH6658519.1"/>
    <property type="molecule type" value="Genomic_DNA"/>
</dbReference>
<dbReference type="Proteomes" id="UP000758603">
    <property type="component" value="Unassembled WGS sequence"/>
</dbReference>
<dbReference type="Pfam" id="PF00172">
    <property type="entry name" value="Zn_clus"/>
    <property type="match status" value="1"/>
</dbReference>
<feature type="domain" description="Zn(2)-C6 fungal-type" evidence="8">
    <location>
        <begin position="16"/>
        <end position="45"/>
    </location>
</feature>
<dbReference type="InterPro" id="IPR051711">
    <property type="entry name" value="Stress_Response_Reg"/>
</dbReference>
<sequence length="702" mass="77597">MPTQARAGVSKKVLKACNRCRSMKVRCSGSQPCNRCTRSNEQCVFAVEEKRVAISERYLRELERRSNFGDHGIVTPGSEQAHVSGVQGGRARARAAASTPGPVRPLASRLTTPHDYANHESVADRPTDDAAQTSSSSGSPFRQNPLVDYDLTFAKAAGRYWYMGPSSSWSFCRRIFALIQQRIPEANCPPDPWNLDGSAFDMHWVPIARNERPDVTNIPPLDYALFLFNTAKFYLGGHFMCLIDESSYMKNLHEFYKDPASKASDCRHWFAQYLLILAFGKAFSSTCKCPSGPPGHQYALRAMRLLPGMAGLPPDTTLAVQVLALAAVYLQSVDMRVGALQYIGQALRTCIVEGWHRHMPADAVGDQHSRLCNNTFWVVYILERELSALFGSPNSIRDEDITAKLPSELDNSANASEMDLHIRLSGLRAEIMNTVYGAGAELQGSLVVNTHAILRGLAKLLGDMNTLLLTRQPVSVNKASRTALRLILGHHHCVVLSTRPTVMCALYIRLDRRQTQTSHAVSLSPAVTSLIQTCVDSAQATLRTLRVLSDEDLLVNIVAEGFLPFQIEDAFSSAFILHLIRFIDSTLISDDAWSENANIAFDRMISKGSMVAPLRLQELRQLERTLSSLSTDLDSTSPMEKTVGHGLLPVSNVLPHETTIDDAGWNFFVRDCLGVLSPREMMDLADQLEMDGAGPMLFEPTL</sequence>
<dbReference type="PANTHER" id="PTHR47540:SF6">
    <property type="entry name" value="ZN(II)2CYS6 TRANSCRIPTION FACTOR (EUROFUNG)"/>
    <property type="match status" value="1"/>
</dbReference>
<dbReference type="GO" id="GO:0043565">
    <property type="term" value="F:sequence-specific DNA binding"/>
    <property type="evidence" value="ECO:0007669"/>
    <property type="project" value="TreeGrafter"/>
</dbReference>
<dbReference type="SMART" id="SM00066">
    <property type="entry name" value="GAL4"/>
    <property type="match status" value="1"/>
</dbReference>
<dbReference type="Gene3D" id="4.10.240.10">
    <property type="entry name" value="Zn(2)-C6 fungal-type DNA-binding domain"/>
    <property type="match status" value="1"/>
</dbReference>
<feature type="compositionally biased region" description="Basic and acidic residues" evidence="7">
    <location>
        <begin position="116"/>
        <end position="128"/>
    </location>
</feature>
<evidence type="ECO:0000256" key="5">
    <source>
        <dbReference type="ARBA" id="ARBA00023163"/>
    </source>
</evidence>
<reference evidence="9" key="1">
    <citation type="journal article" date="2021" name="Nat. Commun.">
        <title>Genetic determinants of endophytism in the Arabidopsis root mycobiome.</title>
        <authorList>
            <person name="Mesny F."/>
            <person name="Miyauchi S."/>
            <person name="Thiergart T."/>
            <person name="Pickel B."/>
            <person name="Atanasova L."/>
            <person name="Karlsson M."/>
            <person name="Huettel B."/>
            <person name="Barry K.W."/>
            <person name="Haridas S."/>
            <person name="Chen C."/>
            <person name="Bauer D."/>
            <person name="Andreopoulos W."/>
            <person name="Pangilinan J."/>
            <person name="LaButti K."/>
            <person name="Riley R."/>
            <person name="Lipzen A."/>
            <person name="Clum A."/>
            <person name="Drula E."/>
            <person name="Henrissat B."/>
            <person name="Kohler A."/>
            <person name="Grigoriev I.V."/>
            <person name="Martin F.M."/>
            <person name="Hacquard S."/>
        </authorList>
    </citation>
    <scope>NUCLEOTIDE SEQUENCE</scope>
    <source>
        <strain evidence="9">MPI-SDFR-AT-0073</strain>
    </source>
</reference>
<keyword evidence="10" id="KW-1185">Reference proteome</keyword>